<dbReference type="InterPro" id="IPR050453">
    <property type="entry name" value="LIM_Homeobox_TF"/>
</dbReference>
<name>A0A9P6UBD0_9FUNG</name>
<comment type="caution">
    <text evidence="9">The sequence shown here is derived from an EMBL/GenBank/DDBJ whole genome shotgun (WGS) entry which is preliminary data.</text>
</comment>
<accession>A0A9P6UBD0</accession>
<feature type="domain" description="Homeobox" evidence="8">
    <location>
        <begin position="70"/>
        <end position="130"/>
    </location>
</feature>
<dbReference type="PANTHER" id="PTHR24208">
    <property type="entry name" value="LIM/HOMEOBOX PROTEIN LHX"/>
    <property type="match status" value="1"/>
</dbReference>
<dbReference type="AlphaFoldDB" id="A0A9P6UBD0"/>
<protein>
    <recommendedName>
        <fullName evidence="8">Homeobox domain-containing protein</fullName>
    </recommendedName>
</protein>
<evidence type="ECO:0000256" key="6">
    <source>
        <dbReference type="RuleBase" id="RU000682"/>
    </source>
</evidence>
<feature type="region of interest" description="Disordered" evidence="7">
    <location>
        <begin position="1"/>
        <end position="64"/>
    </location>
</feature>
<evidence type="ECO:0000256" key="2">
    <source>
        <dbReference type="ARBA" id="ARBA00023125"/>
    </source>
</evidence>
<sequence>MRDFSDDPESTIGLMSSDVSSSSSSISSPDISYSSSNSPTSSFIASLISTSPPSSSSRNLSSTSTYLDTARAYNARRRLAIEETEYLVRQFHKKPKPTTKEQREIADHLNLQPRTVQVWFQNRRAKLKRDDMLARDLILDEEEEEVNAEECEEEFKEEMSGEEGDGHGSKVESQGRTNNKGDHMVSMQTYEQPTTVEDSKDRLGTGGETFLGLESADTVSDWMQLFESAGFQISSSLSSDEGSFTPLTQDVLVGKESALPSMDCFGNATFYMGFGVSGYDIDSGSEPLVSDQDVSKEGIDSTLLPSCRIVAVNGQAVGRDVQNSVVEVKTSITKSTRKRHRSTSHSKAVVTSLGAHANRCPGDRNGDPSSSSRARRVPVLRRRHNPIPRQQMAFTLIADS</sequence>
<dbReference type="GO" id="GO:0005634">
    <property type="term" value="C:nucleus"/>
    <property type="evidence" value="ECO:0007669"/>
    <property type="project" value="UniProtKB-SubCell"/>
</dbReference>
<dbReference type="EMBL" id="JAAAJA010000001">
    <property type="protein sequence ID" value="KAG0267702.1"/>
    <property type="molecule type" value="Genomic_DNA"/>
</dbReference>
<feature type="region of interest" description="Disordered" evidence="7">
    <location>
        <begin position="334"/>
        <end position="384"/>
    </location>
</feature>
<evidence type="ECO:0000259" key="8">
    <source>
        <dbReference type="PROSITE" id="PS50071"/>
    </source>
</evidence>
<dbReference type="InterPro" id="IPR017970">
    <property type="entry name" value="Homeobox_CS"/>
</dbReference>
<dbReference type="InterPro" id="IPR009057">
    <property type="entry name" value="Homeodomain-like_sf"/>
</dbReference>
<dbReference type="Proteomes" id="UP000726737">
    <property type="component" value="Unassembled WGS sequence"/>
</dbReference>
<dbReference type="CDD" id="cd00086">
    <property type="entry name" value="homeodomain"/>
    <property type="match status" value="1"/>
</dbReference>
<reference evidence="9" key="1">
    <citation type="journal article" date="2020" name="Fungal Divers.">
        <title>Resolving the Mortierellaceae phylogeny through synthesis of multi-gene phylogenetics and phylogenomics.</title>
        <authorList>
            <person name="Vandepol N."/>
            <person name="Liber J."/>
            <person name="Desiro A."/>
            <person name="Na H."/>
            <person name="Kennedy M."/>
            <person name="Barry K."/>
            <person name="Grigoriev I.V."/>
            <person name="Miller A.N."/>
            <person name="O'Donnell K."/>
            <person name="Stajich J.E."/>
            <person name="Bonito G."/>
        </authorList>
    </citation>
    <scope>NUCLEOTIDE SEQUENCE</scope>
    <source>
        <strain evidence="9">KOD948</strain>
    </source>
</reference>
<keyword evidence="3 5" id="KW-0371">Homeobox</keyword>
<dbReference type="Pfam" id="PF00046">
    <property type="entry name" value="Homeodomain"/>
    <property type="match status" value="1"/>
</dbReference>
<feature type="region of interest" description="Disordered" evidence="7">
    <location>
        <begin position="156"/>
        <end position="183"/>
    </location>
</feature>
<keyword evidence="10" id="KW-1185">Reference proteome</keyword>
<evidence type="ECO:0000256" key="4">
    <source>
        <dbReference type="ARBA" id="ARBA00023242"/>
    </source>
</evidence>
<keyword evidence="4 5" id="KW-0539">Nucleus</keyword>
<evidence type="ECO:0000313" key="9">
    <source>
        <dbReference type="EMBL" id="KAG0267702.1"/>
    </source>
</evidence>
<keyword evidence="2 5" id="KW-0238">DNA-binding</keyword>
<feature type="compositionally biased region" description="Low complexity" evidence="7">
    <location>
        <begin position="16"/>
        <end position="64"/>
    </location>
</feature>
<dbReference type="PROSITE" id="PS50071">
    <property type="entry name" value="HOMEOBOX_2"/>
    <property type="match status" value="1"/>
</dbReference>
<feature type="compositionally biased region" description="Basic residues" evidence="7">
    <location>
        <begin position="373"/>
        <end position="384"/>
    </location>
</feature>
<dbReference type="PROSITE" id="PS00027">
    <property type="entry name" value="HOMEOBOX_1"/>
    <property type="match status" value="1"/>
</dbReference>
<dbReference type="InterPro" id="IPR001356">
    <property type="entry name" value="HD"/>
</dbReference>
<evidence type="ECO:0000256" key="1">
    <source>
        <dbReference type="ARBA" id="ARBA00004123"/>
    </source>
</evidence>
<dbReference type="OrthoDB" id="6159439at2759"/>
<dbReference type="GO" id="GO:0000977">
    <property type="term" value="F:RNA polymerase II transcription regulatory region sequence-specific DNA binding"/>
    <property type="evidence" value="ECO:0007669"/>
    <property type="project" value="TreeGrafter"/>
</dbReference>
<evidence type="ECO:0000256" key="3">
    <source>
        <dbReference type="ARBA" id="ARBA00023155"/>
    </source>
</evidence>
<gene>
    <name evidence="9" type="ORF">BG011_000013</name>
</gene>
<dbReference type="Gene3D" id="1.10.10.60">
    <property type="entry name" value="Homeodomain-like"/>
    <property type="match status" value="1"/>
</dbReference>
<evidence type="ECO:0000256" key="7">
    <source>
        <dbReference type="SAM" id="MobiDB-lite"/>
    </source>
</evidence>
<dbReference type="SUPFAM" id="SSF46689">
    <property type="entry name" value="Homeodomain-like"/>
    <property type="match status" value="1"/>
</dbReference>
<comment type="subcellular location">
    <subcellularLocation>
        <location evidence="1 5 6">Nucleus</location>
    </subcellularLocation>
</comment>
<evidence type="ECO:0000256" key="5">
    <source>
        <dbReference type="PROSITE-ProRule" id="PRU00108"/>
    </source>
</evidence>
<dbReference type="PANTHER" id="PTHR24208:SF166">
    <property type="entry name" value="LIM HOMEOBOX TRANSCRIPTION FACTOR 1 ALPHA, ISOFORM B"/>
    <property type="match status" value="1"/>
</dbReference>
<dbReference type="GO" id="GO:0000981">
    <property type="term" value="F:DNA-binding transcription factor activity, RNA polymerase II-specific"/>
    <property type="evidence" value="ECO:0007669"/>
    <property type="project" value="InterPro"/>
</dbReference>
<feature type="DNA-binding region" description="Homeobox" evidence="5">
    <location>
        <begin position="72"/>
        <end position="131"/>
    </location>
</feature>
<evidence type="ECO:0000313" key="10">
    <source>
        <dbReference type="Proteomes" id="UP000726737"/>
    </source>
</evidence>
<feature type="compositionally biased region" description="Basic residues" evidence="7">
    <location>
        <begin position="335"/>
        <end position="344"/>
    </location>
</feature>
<proteinExistence type="predicted"/>
<organism evidence="9 10">
    <name type="scientific">Mortierella polycephala</name>
    <dbReference type="NCBI Taxonomy" id="41804"/>
    <lineage>
        <taxon>Eukaryota</taxon>
        <taxon>Fungi</taxon>
        <taxon>Fungi incertae sedis</taxon>
        <taxon>Mucoromycota</taxon>
        <taxon>Mortierellomycotina</taxon>
        <taxon>Mortierellomycetes</taxon>
        <taxon>Mortierellales</taxon>
        <taxon>Mortierellaceae</taxon>
        <taxon>Mortierella</taxon>
    </lineage>
</organism>
<dbReference type="SMART" id="SM00389">
    <property type="entry name" value="HOX"/>
    <property type="match status" value="1"/>
</dbReference>